<dbReference type="PANTHER" id="PTHR30629">
    <property type="entry name" value="PROPHAGE INTEGRASE"/>
    <property type="match status" value="1"/>
</dbReference>
<keyword evidence="2" id="KW-0229">DNA integration</keyword>
<keyword evidence="9" id="KW-1185">Reference proteome</keyword>
<reference evidence="8 9" key="1">
    <citation type="submission" date="2019-05" db="EMBL/GenBank/DDBJ databases">
        <title>Pseudomonas edaphica sp. nov., isolated from rhizospheric soil of Cistus ladanifer L. in Spain.</title>
        <authorList>
            <person name="Peix A."/>
        </authorList>
    </citation>
    <scope>NUCLEOTIDE SEQUENCE [LARGE SCALE GENOMIC DNA]</scope>
    <source>
        <strain evidence="8 9">RD25</strain>
    </source>
</reference>
<comment type="similarity">
    <text evidence="1">Belongs to the 'phage' integrase family.</text>
</comment>
<sequence>MPLSEFTIRHARHTGKRYTLGDFDGLSLLVTAAGSKCWLFRYYWAGRQVCMSFGMYPAVSLKEARTRRDEARKLLAQDINPREYREQQRIEAKAEVKHTFQAVYDEWINFRRLSLNEGRQSTLSQILRVFKKDVLPTLAERPIKSITRHDLLAILSTIEQRKAFTMAEKCRTWFNQLFRYALVKVEGMELNPASDLDVVALPKPPVTNNPYLLMEQLPELLTTIRKYGGHLQTKLGLRLLLLTGVRTGELRYATPDQFDLEKQFWVIPPEVVKQLQLKMRKRDTPAGEIPPYVVPLSVQALEIVRYLLDQVVPAQKFLLSHRSNLNLRISENTLNNALHRMGYADQLTGHGMRATISTALHEIGYPKNWIDAQLSHADPDQVSATYNHARYIEQRRTMMQDWANRLDLWAQGKHEAASSPLTIRLEGTASLPEAVGAASTSLVYDVAAAPNRVLAPSNAEAVVACLGTSEEWAVKETEPAISDIQRERHAMLAAYEAPTNLTVPEFARLAGKSREQVSREIKAGQLLAIGLGNRGLRVPDWQLDAVRLVQTQTILAAAKGPWEAFWDLSTS</sequence>
<dbReference type="CDD" id="cd00801">
    <property type="entry name" value="INT_P4_C"/>
    <property type="match status" value="1"/>
</dbReference>
<dbReference type="Gene3D" id="1.10.150.130">
    <property type="match status" value="1"/>
</dbReference>
<feature type="domain" description="Tyr recombinase" evidence="6">
    <location>
        <begin position="207"/>
        <end position="399"/>
    </location>
</feature>
<dbReference type="Gene3D" id="1.10.443.10">
    <property type="entry name" value="Intergrase catalytic core"/>
    <property type="match status" value="1"/>
</dbReference>
<proteinExistence type="inferred from homology"/>
<gene>
    <name evidence="8" type="ORF">FEM54_29835</name>
</gene>
<dbReference type="Proteomes" id="UP000304941">
    <property type="component" value="Unassembled WGS sequence"/>
</dbReference>
<dbReference type="InterPro" id="IPR038488">
    <property type="entry name" value="Integrase_DNA-bd_sf"/>
</dbReference>
<dbReference type="InterPro" id="IPR053876">
    <property type="entry name" value="Phage_int_M"/>
</dbReference>
<dbReference type="InterPro" id="IPR025166">
    <property type="entry name" value="Integrase_DNA_bind_dom"/>
</dbReference>
<evidence type="ECO:0000313" key="8">
    <source>
        <dbReference type="EMBL" id="TLG87624.1"/>
    </source>
</evidence>
<dbReference type="InterPro" id="IPR002104">
    <property type="entry name" value="Integrase_catalytic"/>
</dbReference>
<evidence type="ECO:0000259" key="6">
    <source>
        <dbReference type="PROSITE" id="PS51898"/>
    </source>
</evidence>
<organism evidence="8 9">
    <name type="scientific">Pseudomonas edaphica</name>
    <dbReference type="NCBI Taxonomy" id="2006980"/>
    <lineage>
        <taxon>Bacteria</taxon>
        <taxon>Pseudomonadati</taxon>
        <taxon>Pseudomonadota</taxon>
        <taxon>Gammaproteobacteria</taxon>
        <taxon>Pseudomonadales</taxon>
        <taxon>Pseudomonadaceae</taxon>
        <taxon>Pseudomonas</taxon>
    </lineage>
</organism>
<name>A0ABY2TW66_9PSED</name>
<evidence type="ECO:0000256" key="2">
    <source>
        <dbReference type="ARBA" id="ARBA00022908"/>
    </source>
</evidence>
<dbReference type="InterPro" id="IPR013762">
    <property type="entry name" value="Integrase-like_cat_sf"/>
</dbReference>
<dbReference type="InterPro" id="IPR010998">
    <property type="entry name" value="Integrase_recombinase_N"/>
</dbReference>
<evidence type="ECO:0000256" key="4">
    <source>
        <dbReference type="ARBA" id="ARBA00023172"/>
    </source>
</evidence>
<dbReference type="Gene3D" id="3.30.160.390">
    <property type="entry name" value="Integrase, DNA-binding domain"/>
    <property type="match status" value="1"/>
</dbReference>
<dbReference type="PROSITE" id="PS51900">
    <property type="entry name" value="CB"/>
    <property type="match status" value="1"/>
</dbReference>
<dbReference type="InterPro" id="IPR044068">
    <property type="entry name" value="CB"/>
</dbReference>
<dbReference type="PROSITE" id="PS51898">
    <property type="entry name" value="TYR_RECOMBINASE"/>
    <property type="match status" value="1"/>
</dbReference>
<dbReference type="InterPro" id="IPR050808">
    <property type="entry name" value="Phage_Integrase"/>
</dbReference>
<evidence type="ECO:0000256" key="5">
    <source>
        <dbReference type="PROSITE-ProRule" id="PRU01248"/>
    </source>
</evidence>
<evidence type="ECO:0000259" key="7">
    <source>
        <dbReference type="PROSITE" id="PS51900"/>
    </source>
</evidence>
<keyword evidence="3 5" id="KW-0238">DNA-binding</keyword>
<dbReference type="RefSeq" id="WP_138453992.1">
    <property type="nucleotide sequence ID" value="NZ_VBVZ01000744.1"/>
</dbReference>
<feature type="domain" description="Core-binding (CB)" evidence="7">
    <location>
        <begin position="98"/>
        <end position="182"/>
    </location>
</feature>
<keyword evidence="4" id="KW-0233">DNA recombination</keyword>
<comment type="caution">
    <text evidence="8">The sequence shown here is derived from an EMBL/GenBank/DDBJ whole genome shotgun (WGS) entry which is preliminary data.</text>
</comment>
<dbReference type="Pfam" id="PF13356">
    <property type="entry name" value="Arm-DNA-bind_3"/>
    <property type="match status" value="1"/>
</dbReference>
<dbReference type="Pfam" id="PF22022">
    <property type="entry name" value="Phage_int_M"/>
    <property type="match status" value="1"/>
</dbReference>
<evidence type="ECO:0000313" key="9">
    <source>
        <dbReference type="Proteomes" id="UP000304941"/>
    </source>
</evidence>
<dbReference type="Pfam" id="PF00589">
    <property type="entry name" value="Phage_integrase"/>
    <property type="match status" value="1"/>
</dbReference>
<dbReference type="EMBL" id="VBVZ01000744">
    <property type="protein sequence ID" value="TLG87624.1"/>
    <property type="molecule type" value="Genomic_DNA"/>
</dbReference>
<dbReference type="SUPFAM" id="SSF56349">
    <property type="entry name" value="DNA breaking-rejoining enzymes"/>
    <property type="match status" value="1"/>
</dbReference>
<evidence type="ECO:0000256" key="1">
    <source>
        <dbReference type="ARBA" id="ARBA00008857"/>
    </source>
</evidence>
<evidence type="ECO:0000256" key="3">
    <source>
        <dbReference type="ARBA" id="ARBA00023125"/>
    </source>
</evidence>
<dbReference type="PANTHER" id="PTHR30629:SF2">
    <property type="entry name" value="PROPHAGE INTEGRASE INTS-RELATED"/>
    <property type="match status" value="1"/>
</dbReference>
<protein>
    <submittedName>
        <fullName evidence="8">DUF4102 domain-containing protein</fullName>
    </submittedName>
</protein>
<dbReference type="InterPro" id="IPR011010">
    <property type="entry name" value="DNA_brk_join_enz"/>
</dbReference>
<accession>A0ABY2TW66</accession>